<feature type="domain" description="Glycosyl transferase family 3 N-terminal" evidence="10">
    <location>
        <begin position="8"/>
        <end position="68"/>
    </location>
</feature>
<dbReference type="GO" id="GO:0004048">
    <property type="term" value="F:anthranilate phosphoribosyltransferase activity"/>
    <property type="evidence" value="ECO:0007669"/>
    <property type="project" value="UniProtKB-EC"/>
</dbReference>
<evidence type="ECO:0000256" key="4">
    <source>
        <dbReference type="ARBA" id="ARBA00022676"/>
    </source>
</evidence>
<dbReference type="NCBIfam" id="TIGR01245">
    <property type="entry name" value="trpD"/>
    <property type="match status" value="1"/>
</dbReference>
<dbReference type="EMBL" id="HBHK01010624">
    <property type="protein sequence ID" value="CAD9679692.1"/>
    <property type="molecule type" value="Transcribed_RNA"/>
</dbReference>
<dbReference type="InterPro" id="IPR000312">
    <property type="entry name" value="Glycosyl_Trfase_fam3"/>
</dbReference>
<keyword evidence="5" id="KW-0808">Transferase</keyword>
<dbReference type="HAMAP" id="MF_00211">
    <property type="entry name" value="TrpD"/>
    <property type="match status" value="1"/>
</dbReference>
<dbReference type="Gene3D" id="3.40.1030.10">
    <property type="entry name" value="Nucleoside phosphorylase/phosphoribosyltransferase catalytic domain"/>
    <property type="match status" value="1"/>
</dbReference>
<evidence type="ECO:0000256" key="7">
    <source>
        <dbReference type="ARBA" id="ARBA00023141"/>
    </source>
</evidence>
<dbReference type="FunFam" id="3.40.1030.10:FF:000002">
    <property type="entry name" value="Anthranilate phosphoribosyltransferase"/>
    <property type="match status" value="1"/>
</dbReference>
<comment type="similarity">
    <text evidence="8">Belongs to the anthranilate phosphoribosyltransferase family.</text>
</comment>
<evidence type="ECO:0000256" key="3">
    <source>
        <dbReference type="ARBA" id="ARBA00022605"/>
    </source>
</evidence>
<dbReference type="AlphaFoldDB" id="A0A7S2WCA3"/>
<evidence type="ECO:0000256" key="1">
    <source>
        <dbReference type="ARBA" id="ARBA00004907"/>
    </source>
</evidence>
<dbReference type="InterPro" id="IPR036320">
    <property type="entry name" value="Glycosyl_Trfase_fam3_N_dom_sf"/>
</dbReference>
<keyword evidence="6" id="KW-0822">Tryptophan biosynthesis</keyword>
<dbReference type="InterPro" id="IPR017459">
    <property type="entry name" value="Glycosyl_Trfase_fam3_N_dom"/>
</dbReference>
<dbReference type="Pfam" id="PF00591">
    <property type="entry name" value="Glycos_transf_3"/>
    <property type="match status" value="1"/>
</dbReference>
<dbReference type="SUPFAM" id="SSF52418">
    <property type="entry name" value="Nucleoside phosphorylase/phosphoribosyltransferase catalytic domain"/>
    <property type="match status" value="1"/>
</dbReference>
<keyword evidence="7" id="KW-0057">Aromatic amino acid biosynthesis</keyword>
<dbReference type="InterPro" id="IPR005940">
    <property type="entry name" value="Anthranilate_Pribosyl_Tfrase"/>
</dbReference>
<accession>A0A7S2WCA3</accession>
<evidence type="ECO:0000256" key="6">
    <source>
        <dbReference type="ARBA" id="ARBA00022822"/>
    </source>
</evidence>
<dbReference type="GO" id="GO:0005829">
    <property type="term" value="C:cytosol"/>
    <property type="evidence" value="ECO:0007669"/>
    <property type="project" value="TreeGrafter"/>
</dbReference>
<keyword evidence="4" id="KW-0328">Glycosyltransferase</keyword>
<evidence type="ECO:0000256" key="2">
    <source>
        <dbReference type="ARBA" id="ARBA00011948"/>
    </source>
</evidence>
<dbReference type="GO" id="GO:0000162">
    <property type="term" value="P:L-tryptophan biosynthetic process"/>
    <property type="evidence" value="ECO:0007669"/>
    <property type="project" value="UniProtKB-KW"/>
</dbReference>
<dbReference type="PANTHER" id="PTHR43285:SF2">
    <property type="entry name" value="ANTHRANILATE PHOSPHORIBOSYLTRANSFERASE"/>
    <property type="match status" value="1"/>
</dbReference>
<evidence type="ECO:0000259" key="10">
    <source>
        <dbReference type="Pfam" id="PF02885"/>
    </source>
</evidence>
<evidence type="ECO:0000259" key="9">
    <source>
        <dbReference type="Pfam" id="PF00591"/>
    </source>
</evidence>
<comment type="pathway">
    <text evidence="1">Amino-acid biosynthesis; L-tryptophan biosynthesis; L-tryptophan from chorismate: step 2/5.</text>
</comment>
<gene>
    <name evidence="11" type="ORF">QSP1433_LOCUS6649</name>
</gene>
<dbReference type="InterPro" id="IPR035902">
    <property type="entry name" value="Nuc_phospho_transferase"/>
</dbReference>
<sequence>MSMMSMRECLEKLVKGSDLSEREARGVMEVIASGKADPAQTGAFLALLAAKGETAGEITAIAKVMREQSIKVEIPDKVLDVVGTGGDGHNTVNISTSAAIVASSLGAKVAKHGNRSVSSKSGSSDVLQKLGIALLGPNEIAECVADAGISFMFAPNFHPAMKHVIPIRQALQIRTIFNIMGPLLNPAGARRLMLGVYTPTLIDTYAQVVYNIGVDHALIVHCQGLDELAAVGVAEAAEITKDGIKRIKIDPQEFGIPKCTIKDLEGGEAEENAEIIRNLFKGGEAANGPIAHTIALNAGAALYVYGSAKSIEEGYKMSIAQIQSGRVTAQLDKFATISTALASRGPLS</sequence>
<feature type="domain" description="Glycosyl transferase family 3" evidence="9">
    <location>
        <begin position="77"/>
        <end position="326"/>
    </location>
</feature>
<proteinExistence type="inferred from homology"/>
<dbReference type="Gene3D" id="1.20.970.10">
    <property type="entry name" value="Transferase, Pyrimidine Nucleoside Phosphorylase, Chain C"/>
    <property type="match status" value="1"/>
</dbReference>
<dbReference type="Pfam" id="PF02885">
    <property type="entry name" value="Glycos_trans_3N"/>
    <property type="match status" value="1"/>
</dbReference>
<keyword evidence="3" id="KW-0028">Amino-acid biosynthesis</keyword>
<name>A0A7S2WCA3_9STRA</name>
<evidence type="ECO:0000256" key="5">
    <source>
        <dbReference type="ARBA" id="ARBA00022679"/>
    </source>
</evidence>
<evidence type="ECO:0000256" key="8">
    <source>
        <dbReference type="ARBA" id="ARBA00061500"/>
    </source>
</evidence>
<dbReference type="SUPFAM" id="SSF47648">
    <property type="entry name" value="Nucleoside phosphorylase/phosphoribosyltransferase N-terminal domain"/>
    <property type="match status" value="1"/>
</dbReference>
<organism evidence="11">
    <name type="scientific">Mucochytrium quahogii</name>
    <dbReference type="NCBI Taxonomy" id="96639"/>
    <lineage>
        <taxon>Eukaryota</taxon>
        <taxon>Sar</taxon>
        <taxon>Stramenopiles</taxon>
        <taxon>Bigyra</taxon>
        <taxon>Labyrinthulomycetes</taxon>
        <taxon>Thraustochytrida</taxon>
        <taxon>Thraustochytriidae</taxon>
        <taxon>Mucochytrium</taxon>
    </lineage>
</organism>
<evidence type="ECO:0000313" key="11">
    <source>
        <dbReference type="EMBL" id="CAD9679692.1"/>
    </source>
</evidence>
<reference evidence="11" key="1">
    <citation type="submission" date="2021-01" db="EMBL/GenBank/DDBJ databases">
        <authorList>
            <person name="Corre E."/>
            <person name="Pelletier E."/>
            <person name="Niang G."/>
            <person name="Scheremetjew M."/>
            <person name="Finn R."/>
            <person name="Kale V."/>
            <person name="Holt S."/>
            <person name="Cochrane G."/>
            <person name="Meng A."/>
            <person name="Brown T."/>
            <person name="Cohen L."/>
        </authorList>
    </citation>
    <scope>NUCLEOTIDE SEQUENCE</scope>
    <source>
        <strain evidence="11">NY070348D</strain>
    </source>
</reference>
<dbReference type="PANTHER" id="PTHR43285">
    <property type="entry name" value="ANTHRANILATE PHOSPHORIBOSYLTRANSFERASE"/>
    <property type="match status" value="1"/>
</dbReference>
<dbReference type="EC" id="2.4.2.18" evidence="2"/>
<protein>
    <recommendedName>
        <fullName evidence="2">anthranilate phosphoribosyltransferase</fullName>
        <ecNumber evidence="2">2.4.2.18</ecNumber>
    </recommendedName>
</protein>